<protein>
    <submittedName>
        <fullName evidence="2">Glycosyltransferase family 2 protein</fullName>
    </submittedName>
</protein>
<dbReference type="SUPFAM" id="SSF53448">
    <property type="entry name" value="Nucleotide-diphospho-sugar transferases"/>
    <property type="match status" value="1"/>
</dbReference>
<dbReference type="InterPro" id="IPR001173">
    <property type="entry name" value="Glyco_trans_2-like"/>
</dbReference>
<dbReference type="RefSeq" id="WP_108687564.1">
    <property type="nucleotide sequence ID" value="NZ_QCYK01000002.1"/>
</dbReference>
<name>A0A2T7BHG4_9BACT</name>
<dbReference type="OrthoDB" id="9815829at2"/>
<keyword evidence="3" id="KW-1185">Reference proteome</keyword>
<evidence type="ECO:0000259" key="1">
    <source>
        <dbReference type="Pfam" id="PF00535"/>
    </source>
</evidence>
<organism evidence="2 3">
    <name type="scientific">Chitinophaga parva</name>
    <dbReference type="NCBI Taxonomy" id="2169414"/>
    <lineage>
        <taxon>Bacteria</taxon>
        <taxon>Pseudomonadati</taxon>
        <taxon>Bacteroidota</taxon>
        <taxon>Chitinophagia</taxon>
        <taxon>Chitinophagales</taxon>
        <taxon>Chitinophagaceae</taxon>
        <taxon>Chitinophaga</taxon>
    </lineage>
</organism>
<gene>
    <name evidence="2" type="ORF">DCC81_15780</name>
</gene>
<accession>A0A2T7BHG4</accession>
<evidence type="ECO:0000313" key="2">
    <source>
        <dbReference type="EMBL" id="PUZ25725.1"/>
    </source>
</evidence>
<dbReference type="AlphaFoldDB" id="A0A2T7BHG4"/>
<reference evidence="2 3" key="1">
    <citation type="submission" date="2018-04" db="EMBL/GenBank/DDBJ databases">
        <title>Chitinophaga fuyangensis sp. nov., isolated from soil in a chemical factory.</title>
        <authorList>
            <person name="Chen K."/>
        </authorList>
    </citation>
    <scope>NUCLEOTIDE SEQUENCE [LARGE SCALE GENOMIC DNA]</scope>
    <source>
        <strain evidence="2 3">LY-1</strain>
    </source>
</reference>
<dbReference type="Gene3D" id="3.90.550.10">
    <property type="entry name" value="Spore Coat Polysaccharide Biosynthesis Protein SpsA, Chain A"/>
    <property type="match status" value="1"/>
</dbReference>
<keyword evidence="2" id="KW-0808">Transferase</keyword>
<dbReference type="GO" id="GO:0016758">
    <property type="term" value="F:hexosyltransferase activity"/>
    <property type="evidence" value="ECO:0007669"/>
    <property type="project" value="UniProtKB-ARBA"/>
</dbReference>
<sequence length="310" mass="36198">MKVSVCIPAYKNPAFLRRALDSLVLQQMESWELVITDDSPDDSVRQVADEYSQRLPIRYFKNTPAHGMPANWNTAYDKCQGDYIKILHDDDWLESPLALQKMTAALDAHPDTDLVFSAYRNQYLATGRTEEVHCSAFYQQLLQEDPVNLFQTNFIGPPSVIMHRNKPAYRYDVQTRWVVDINFYMEVLTHNPRFVYIDEVLVNVGIGEEQITQDCFRNREVEIPENFYLLQKRGVKALNNIYVYDFFWRNMRNLEIRNAADLQVSRLAVPIPPTVLQIVQRQRVFPLSVLRIGPVSKLLMTLSFLFRKRA</sequence>
<dbReference type="PANTHER" id="PTHR22916">
    <property type="entry name" value="GLYCOSYLTRANSFERASE"/>
    <property type="match status" value="1"/>
</dbReference>
<feature type="domain" description="Glycosyltransferase 2-like" evidence="1">
    <location>
        <begin position="4"/>
        <end position="123"/>
    </location>
</feature>
<comment type="caution">
    <text evidence="2">The sequence shown here is derived from an EMBL/GenBank/DDBJ whole genome shotgun (WGS) entry which is preliminary data.</text>
</comment>
<proteinExistence type="predicted"/>
<dbReference type="Pfam" id="PF00535">
    <property type="entry name" value="Glycos_transf_2"/>
    <property type="match status" value="1"/>
</dbReference>
<dbReference type="PANTHER" id="PTHR22916:SF3">
    <property type="entry name" value="UDP-GLCNAC:BETAGAL BETA-1,3-N-ACETYLGLUCOSAMINYLTRANSFERASE-LIKE PROTEIN 1"/>
    <property type="match status" value="1"/>
</dbReference>
<dbReference type="InterPro" id="IPR029044">
    <property type="entry name" value="Nucleotide-diphossugar_trans"/>
</dbReference>
<dbReference type="Proteomes" id="UP000244450">
    <property type="component" value="Unassembled WGS sequence"/>
</dbReference>
<dbReference type="EMBL" id="QCYK01000002">
    <property type="protein sequence ID" value="PUZ25725.1"/>
    <property type="molecule type" value="Genomic_DNA"/>
</dbReference>
<evidence type="ECO:0000313" key="3">
    <source>
        <dbReference type="Proteomes" id="UP000244450"/>
    </source>
</evidence>